<protein>
    <submittedName>
        <fullName evidence="18">Penicillin-binding protein 2B</fullName>
    </submittedName>
</protein>
<keyword evidence="4" id="KW-0132">Cell division</keyword>
<dbReference type="FunFam" id="3.40.710.10:FF:000095">
    <property type="entry name" value="Penicillin-binding protein 2x"/>
    <property type="match status" value="1"/>
</dbReference>
<evidence type="ECO:0000256" key="3">
    <source>
        <dbReference type="ARBA" id="ARBA00022475"/>
    </source>
</evidence>
<sequence>MGPKVNRKIVGEGLFFIFAIIFIVMIGRFFYISTFKTVKGVSLTKMTRSLYTQTNVIKAQRGNIYDASGQPLAENTSNYSIYVVLNKQQHGLDGQPLYMTNKNKIAHVLSNNISISYRNALHILSPQNKDTFQVEFGNAGKNLSLTTKQKIESYHLNGVHFTKQDARLYPNGVFASNLIGLVTPETGKNGLTNLVGEMGLEREFNQELSGKNGFHQTDKNNSALDKTTPAKNGDNVYTTLDYRLQTLLENQMATVNNEAHPSNMNAVLMNAKTGKILAASQRPTFNAMTGKGIGSIWRNTIVQDLYEPGSTMKIFTMAASINSGHYNGNDIYQSGRYSVDGKIIPDWDPNGWGKITYNKGFALSSNVAMAHLEQQMSASTWMSYIKKFQFLQSTNSGIDNEPLGNVQFTYPIEQANTAFGQGIQVTVMQMMRALSAVANNGKMLKPRFVSKIVNSNTHQVIKNYPKEVVGTPISANTASEVRKHMEDVVYKPYGIGSDYKMTGYKVAAKTGTAQTSGSAGYESGNDSYLYSVAGMVPANNPKYVMYITMKKPVLPGNKTATQLMAEIFKPVMRRALQENSNYISNYELNTPNVISDQKNKAVNQLNHLGFKSIVIGKGQIITKQSINAKSKVKNGSRIILMTNGVSTVPNFNGWNEQSIKSYQKISNTNIKVIGHGSAYQQSVEPNKSILDNQQIVIKLKS</sequence>
<evidence type="ECO:0000256" key="10">
    <source>
        <dbReference type="ARBA" id="ARBA00023136"/>
    </source>
</evidence>
<keyword evidence="7" id="KW-0133">Cell shape</keyword>
<evidence type="ECO:0000256" key="4">
    <source>
        <dbReference type="ARBA" id="ARBA00022618"/>
    </source>
</evidence>
<dbReference type="Gene3D" id="3.90.1310.10">
    <property type="entry name" value="Penicillin-binding protein 2a (Domain 2)"/>
    <property type="match status" value="1"/>
</dbReference>
<dbReference type="InterPro" id="IPR005311">
    <property type="entry name" value="PBP_dimer"/>
</dbReference>
<dbReference type="Pfam" id="PF03793">
    <property type="entry name" value="PASTA"/>
    <property type="match status" value="1"/>
</dbReference>
<evidence type="ECO:0000256" key="9">
    <source>
        <dbReference type="ARBA" id="ARBA00022989"/>
    </source>
</evidence>
<dbReference type="InterPro" id="IPR005543">
    <property type="entry name" value="PASTA_dom"/>
</dbReference>
<keyword evidence="6" id="KW-0677">Repeat</keyword>
<dbReference type="CDD" id="cd06576">
    <property type="entry name" value="PASTA_Pbp2x-like_1"/>
    <property type="match status" value="1"/>
</dbReference>
<comment type="function">
    <text evidence="14">A transpeptidase that forms peptide cross-links between adjacent glycan strands in cell wall peptidoglycan (PG). Part of the divisome machinery that synthesizes the septal cross wall. Beta-lactams inactivate the PBPs by acylating an essential serine residue in the active site of these proteins.</text>
</comment>
<keyword evidence="9 16" id="KW-1133">Transmembrane helix</keyword>
<dbReference type="GO" id="GO:0051301">
    <property type="term" value="P:cell division"/>
    <property type="evidence" value="ECO:0007669"/>
    <property type="project" value="UniProtKB-KW"/>
</dbReference>
<keyword evidence="11" id="KW-0046">Antibiotic resistance</keyword>
<evidence type="ECO:0000256" key="2">
    <source>
        <dbReference type="ARBA" id="ARBA00007171"/>
    </source>
</evidence>
<evidence type="ECO:0000256" key="8">
    <source>
        <dbReference type="ARBA" id="ARBA00022984"/>
    </source>
</evidence>
<feature type="transmembrane region" description="Helical" evidence="16">
    <location>
        <begin position="12"/>
        <end position="31"/>
    </location>
</feature>
<evidence type="ECO:0000256" key="6">
    <source>
        <dbReference type="ARBA" id="ARBA00022737"/>
    </source>
</evidence>
<dbReference type="GO" id="GO:0009252">
    <property type="term" value="P:peptidoglycan biosynthetic process"/>
    <property type="evidence" value="ECO:0007669"/>
    <property type="project" value="UniProtKB-KW"/>
</dbReference>
<evidence type="ECO:0000256" key="15">
    <source>
        <dbReference type="SAM" id="MobiDB-lite"/>
    </source>
</evidence>
<evidence type="ECO:0000256" key="5">
    <source>
        <dbReference type="ARBA" id="ARBA00022692"/>
    </source>
</evidence>
<dbReference type="EMBL" id="BRPL01000002">
    <property type="protein sequence ID" value="GLB47026.1"/>
    <property type="molecule type" value="Genomic_DNA"/>
</dbReference>
<dbReference type="GO" id="GO:0008360">
    <property type="term" value="P:regulation of cell shape"/>
    <property type="evidence" value="ECO:0007669"/>
    <property type="project" value="UniProtKB-KW"/>
</dbReference>
<dbReference type="InterPro" id="IPR001460">
    <property type="entry name" value="PCN-bd_Tpept"/>
</dbReference>
<keyword evidence="5 16" id="KW-0812">Transmembrane</keyword>
<dbReference type="AlphaFoldDB" id="A0A9W6B1W6"/>
<dbReference type="Pfam" id="PF00905">
    <property type="entry name" value="Transpeptidase"/>
    <property type="match status" value="1"/>
</dbReference>
<evidence type="ECO:0000256" key="7">
    <source>
        <dbReference type="ARBA" id="ARBA00022960"/>
    </source>
</evidence>
<dbReference type="GO" id="GO:0046677">
    <property type="term" value="P:response to antibiotic"/>
    <property type="evidence" value="ECO:0007669"/>
    <property type="project" value="UniProtKB-KW"/>
</dbReference>
<evidence type="ECO:0000313" key="19">
    <source>
        <dbReference type="Proteomes" id="UP001144204"/>
    </source>
</evidence>
<feature type="domain" description="PASTA" evidence="17">
    <location>
        <begin position="584"/>
        <end position="644"/>
    </location>
</feature>
<evidence type="ECO:0000256" key="16">
    <source>
        <dbReference type="SAM" id="Phobius"/>
    </source>
</evidence>
<name>A0A9W6B1W6_9LACO</name>
<keyword evidence="3" id="KW-1003">Cell membrane</keyword>
<evidence type="ECO:0000256" key="1">
    <source>
        <dbReference type="ARBA" id="ARBA00004162"/>
    </source>
</evidence>
<proteinExistence type="inferred from homology"/>
<dbReference type="PANTHER" id="PTHR30627">
    <property type="entry name" value="PEPTIDOGLYCAN D,D-TRANSPEPTIDASE"/>
    <property type="match status" value="1"/>
</dbReference>
<dbReference type="GO" id="GO:0005886">
    <property type="term" value="C:plasma membrane"/>
    <property type="evidence" value="ECO:0007669"/>
    <property type="project" value="UniProtKB-SubCell"/>
</dbReference>
<dbReference type="GO" id="GO:0008658">
    <property type="term" value="F:penicillin binding"/>
    <property type="evidence" value="ECO:0007669"/>
    <property type="project" value="InterPro"/>
</dbReference>
<dbReference type="SMART" id="SM00740">
    <property type="entry name" value="PASTA"/>
    <property type="match status" value="2"/>
</dbReference>
<dbReference type="Gene3D" id="3.40.710.10">
    <property type="entry name" value="DD-peptidase/beta-lactamase superfamily"/>
    <property type="match status" value="1"/>
</dbReference>
<dbReference type="Gene3D" id="3.30.70.2110">
    <property type="match status" value="1"/>
</dbReference>
<keyword evidence="13" id="KW-0961">Cell wall biogenesis/degradation</keyword>
<dbReference type="RefSeq" id="WP_286136483.1">
    <property type="nucleotide sequence ID" value="NZ_BRPL01000002.1"/>
</dbReference>
<keyword evidence="10 16" id="KW-0472">Membrane</keyword>
<evidence type="ECO:0000313" key="18">
    <source>
        <dbReference type="EMBL" id="GLB47026.1"/>
    </source>
</evidence>
<dbReference type="SUPFAM" id="SSF56601">
    <property type="entry name" value="beta-lactamase/transpeptidase-like"/>
    <property type="match status" value="1"/>
</dbReference>
<dbReference type="InterPro" id="IPR012338">
    <property type="entry name" value="Beta-lactam/transpept-like"/>
</dbReference>
<accession>A0A9W6B1W6</accession>
<dbReference type="SUPFAM" id="SSF54184">
    <property type="entry name" value="Penicillin-binding protein 2x (pbp-2x), c-terminal domain"/>
    <property type="match status" value="2"/>
</dbReference>
<evidence type="ECO:0000256" key="11">
    <source>
        <dbReference type="ARBA" id="ARBA00023251"/>
    </source>
</evidence>
<comment type="similarity">
    <text evidence="2">Belongs to the transpeptidase family.</text>
</comment>
<evidence type="ECO:0000259" key="17">
    <source>
        <dbReference type="SMART" id="SM00740"/>
    </source>
</evidence>
<organism evidence="18 19">
    <name type="scientific">Philodulcilactobacillus myokoensis</name>
    <dbReference type="NCBI Taxonomy" id="2929573"/>
    <lineage>
        <taxon>Bacteria</taxon>
        <taxon>Bacillati</taxon>
        <taxon>Bacillota</taxon>
        <taxon>Bacilli</taxon>
        <taxon>Lactobacillales</taxon>
        <taxon>Lactobacillaceae</taxon>
        <taxon>Philodulcilactobacillus</taxon>
    </lineage>
</organism>
<feature type="domain" description="PASTA" evidence="17">
    <location>
        <begin position="645"/>
        <end position="701"/>
    </location>
</feature>
<keyword evidence="8" id="KW-0573">Peptidoglycan synthesis</keyword>
<comment type="caution">
    <text evidence="18">The sequence shown here is derived from an EMBL/GenBank/DDBJ whole genome shotgun (WGS) entry which is preliminary data.</text>
</comment>
<feature type="region of interest" description="Disordered" evidence="15">
    <location>
        <begin position="210"/>
        <end position="230"/>
    </location>
</feature>
<dbReference type="Gene3D" id="2.20.70.70">
    <property type="match status" value="1"/>
</dbReference>
<gene>
    <name evidence="18" type="primary">pbp2B</name>
    <name evidence="18" type="ORF">WR164_10050</name>
</gene>
<dbReference type="InterPro" id="IPR036138">
    <property type="entry name" value="PBP_dimer_sf"/>
</dbReference>
<keyword evidence="19" id="KW-1185">Reference proteome</keyword>
<comment type="subcellular location">
    <subcellularLocation>
        <location evidence="1">Cell membrane</location>
        <topology evidence="1">Single-pass membrane protein</topology>
    </subcellularLocation>
</comment>
<dbReference type="InterPro" id="IPR050515">
    <property type="entry name" value="Beta-lactam/transpept"/>
</dbReference>
<dbReference type="Pfam" id="PF03717">
    <property type="entry name" value="PBP_dimer"/>
    <property type="match status" value="1"/>
</dbReference>
<evidence type="ECO:0000256" key="14">
    <source>
        <dbReference type="ARBA" id="ARBA00055980"/>
    </source>
</evidence>
<reference evidence="18" key="2">
    <citation type="journal article" date="2023" name="PLoS ONE">
        <title>Philodulcilactobacillus myokoensis gen. nov., sp. nov., a fructophilic, acidophilic, and agar-phobic lactic acid bacterium isolated from fermented vegetable extracts.</title>
        <authorList>
            <person name="Kouya T."/>
            <person name="Ishiyama Y."/>
            <person name="Ohashi S."/>
            <person name="Kumakubo R."/>
            <person name="Yamazaki T."/>
            <person name="Otaki T."/>
        </authorList>
    </citation>
    <scope>NUCLEOTIDE SEQUENCE</scope>
    <source>
        <strain evidence="18">WR16-4</strain>
    </source>
</reference>
<dbReference type="SUPFAM" id="SSF56519">
    <property type="entry name" value="Penicillin binding protein dimerisation domain"/>
    <property type="match status" value="1"/>
</dbReference>
<evidence type="ECO:0000256" key="12">
    <source>
        <dbReference type="ARBA" id="ARBA00023306"/>
    </source>
</evidence>
<dbReference type="GO" id="GO:0071555">
    <property type="term" value="P:cell wall organization"/>
    <property type="evidence" value="ECO:0007669"/>
    <property type="project" value="UniProtKB-KW"/>
</dbReference>
<keyword evidence="12" id="KW-0131">Cell cycle</keyword>
<reference evidence="18" key="1">
    <citation type="submission" date="2022-07" db="EMBL/GenBank/DDBJ databases">
        <authorList>
            <person name="Kouya T."/>
            <person name="Ishiyama Y."/>
        </authorList>
    </citation>
    <scope>NUCLEOTIDE SEQUENCE</scope>
    <source>
        <strain evidence="18">WR16-4</strain>
    </source>
</reference>
<dbReference type="Proteomes" id="UP001144204">
    <property type="component" value="Unassembled WGS sequence"/>
</dbReference>
<evidence type="ECO:0000256" key="13">
    <source>
        <dbReference type="ARBA" id="ARBA00023316"/>
    </source>
</evidence>
<dbReference type="PANTHER" id="PTHR30627:SF26">
    <property type="entry name" value="PENICILLIN-BINDING PROTEIN 2B"/>
    <property type="match status" value="1"/>
</dbReference>